<proteinExistence type="predicted"/>
<dbReference type="AlphaFoldDB" id="A0A9W9CNI3"/>
<evidence type="ECO:0000313" key="2">
    <source>
        <dbReference type="EMBL" id="KAJ4372988.1"/>
    </source>
</evidence>
<evidence type="ECO:0000256" key="1">
    <source>
        <dbReference type="SAM" id="MobiDB-lite"/>
    </source>
</evidence>
<sequence length="263" mass="29564">MAYALLEYSTGCYAPDRRQGMTRDLYSLIDEHLAWQLDRTEHQRPTSSGTMFLDWDGSEAPKVTYRNSSSSISPSLTPSPPSPNPLKPLRSNSPEHIASRRGRQKPLPPLPPQMVCDDGLEVTYQPHHFSPTTQRVRSPCVAGYDPRTAFSYKYNGRVMHVHRDTPAVRNPRFSDSSAYSEYYAVDADKYVSGVPLKVVDDDDDDDGKVEGGKAKKRERVVGFVQKVLGKLDGLGVMKKLGEERRGVKMAKEKQAWVREGYVT</sequence>
<dbReference type="Proteomes" id="UP001140560">
    <property type="component" value="Unassembled WGS sequence"/>
</dbReference>
<feature type="compositionally biased region" description="Pro residues" evidence="1">
    <location>
        <begin position="77"/>
        <end position="86"/>
    </location>
</feature>
<name>A0A9W9CNI3_9PLEO</name>
<protein>
    <submittedName>
        <fullName evidence="2">Uncharacterized protein</fullName>
    </submittedName>
</protein>
<dbReference type="OrthoDB" id="3799947at2759"/>
<keyword evidence="3" id="KW-1185">Reference proteome</keyword>
<evidence type="ECO:0000313" key="3">
    <source>
        <dbReference type="Proteomes" id="UP001140560"/>
    </source>
</evidence>
<reference evidence="2" key="1">
    <citation type="submission" date="2022-10" db="EMBL/GenBank/DDBJ databases">
        <title>Tapping the CABI collections for fungal endophytes: first genome assemblies for Collariella, Neodidymelliopsis, Ascochyta clinopodiicola, Didymella pomorum, Didymosphaeria variabile, Neocosmospora piperis and Neocucurbitaria cava.</title>
        <authorList>
            <person name="Hill R."/>
        </authorList>
    </citation>
    <scope>NUCLEOTIDE SEQUENCE</scope>
    <source>
        <strain evidence="2">IMI 356814</strain>
    </source>
</reference>
<feature type="region of interest" description="Disordered" evidence="1">
    <location>
        <begin position="64"/>
        <end position="112"/>
    </location>
</feature>
<comment type="caution">
    <text evidence="2">The sequence shown here is derived from an EMBL/GenBank/DDBJ whole genome shotgun (WGS) entry which is preliminary data.</text>
</comment>
<feature type="compositionally biased region" description="Low complexity" evidence="1">
    <location>
        <begin position="67"/>
        <end position="76"/>
    </location>
</feature>
<organism evidence="2 3">
    <name type="scientific">Neocucurbitaria cava</name>
    <dbReference type="NCBI Taxonomy" id="798079"/>
    <lineage>
        <taxon>Eukaryota</taxon>
        <taxon>Fungi</taxon>
        <taxon>Dikarya</taxon>
        <taxon>Ascomycota</taxon>
        <taxon>Pezizomycotina</taxon>
        <taxon>Dothideomycetes</taxon>
        <taxon>Pleosporomycetidae</taxon>
        <taxon>Pleosporales</taxon>
        <taxon>Pleosporineae</taxon>
        <taxon>Cucurbitariaceae</taxon>
        <taxon>Neocucurbitaria</taxon>
    </lineage>
</organism>
<dbReference type="EMBL" id="JAPEUY010000005">
    <property type="protein sequence ID" value="KAJ4372988.1"/>
    <property type="molecule type" value="Genomic_DNA"/>
</dbReference>
<accession>A0A9W9CNI3</accession>
<gene>
    <name evidence="2" type="ORF">N0V83_003279</name>
</gene>